<evidence type="ECO:0000259" key="7">
    <source>
        <dbReference type="Pfam" id="PF17802"/>
    </source>
</evidence>
<geneLocation type="plasmid" evidence="8 9">
    <name>p-1.1928_2</name>
</geneLocation>
<feature type="domain" description="SpaA-like prealbumin fold" evidence="7">
    <location>
        <begin position="667"/>
        <end position="751"/>
    </location>
</feature>
<evidence type="ECO:0000313" key="9">
    <source>
        <dbReference type="Proteomes" id="UP000257607"/>
    </source>
</evidence>
<gene>
    <name evidence="8" type="ORF">DT351_11165</name>
</gene>
<evidence type="ECO:0000259" key="6">
    <source>
        <dbReference type="Pfam" id="PF08341"/>
    </source>
</evidence>
<proteinExistence type="inferred from homology"/>
<dbReference type="PANTHER" id="PTHR36108">
    <property type="entry name" value="COLOSSIN-B-RELATED"/>
    <property type="match status" value="1"/>
</dbReference>
<keyword evidence="4" id="KW-0812">Transmembrane</keyword>
<feature type="domain" description="SpaA-like prealbumin fold" evidence="7">
    <location>
        <begin position="489"/>
        <end position="573"/>
    </location>
</feature>
<keyword evidence="4" id="KW-1133">Transmembrane helix</keyword>
<dbReference type="InterPro" id="IPR013783">
    <property type="entry name" value="Ig-like_fold"/>
</dbReference>
<evidence type="ECO:0000256" key="5">
    <source>
        <dbReference type="SAM" id="SignalP"/>
    </source>
</evidence>
<evidence type="ECO:0000256" key="1">
    <source>
        <dbReference type="ARBA" id="ARBA00007257"/>
    </source>
</evidence>
<feature type="signal peptide" evidence="5">
    <location>
        <begin position="1"/>
        <end position="33"/>
    </location>
</feature>
<name>A0A385AGU7_LATCU</name>
<dbReference type="EMBL" id="CP031005">
    <property type="protein sequence ID" value="AXN36900.1"/>
    <property type="molecule type" value="Genomic_DNA"/>
</dbReference>
<dbReference type="InterPro" id="IPR013552">
    <property type="entry name" value="Thioester_dom"/>
</dbReference>
<feature type="domain" description="SpaA-like prealbumin fold" evidence="7">
    <location>
        <begin position="400"/>
        <end position="484"/>
    </location>
</feature>
<comment type="similarity">
    <text evidence="1">Belongs to the serine-aspartate repeat-containing protein (SDr) family.</text>
</comment>
<dbReference type="AlphaFoldDB" id="A0A385AGU7"/>
<feature type="domain" description="SpaA-like prealbumin fold" evidence="7">
    <location>
        <begin position="310"/>
        <end position="396"/>
    </location>
</feature>
<dbReference type="Gene3D" id="2.60.40.10">
    <property type="entry name" value="Immunoglobulins"/>
    <property type="match status" value="5"/>
</dbReference>
<dbReference type="Proteomes" id="UP000257607">
    <property type="component" value="Plasmid p-1.1928_2"/>
</dbReference>
<accession>A0A385AGU7</accession>
<reference evidence="8 9" key="1">
    <citation type="submission" date="2018-07" db="EMBL/GenBank/DDBJ databases">
        <title>Lactobacillus curvatus genome sequence.</title>
        <authorList>
            <person name="Prechtl R."/>
        </authorList>
    </citation>
    <scope>NUCLEOTIDE SEQUENCE [LARGE SCALE GENOMIC DNA]</scope>
    <source>
        <strain evidence="8 9">TMW 1.1928</strain>
        <plasmid evidence="8 9">p-1.1928_2</plasmid>
    </source>
</reference>
<evidence type="ECO:0000256" key="4">
    <source>
        <dbReference type="SAM" id="Phobius"/>
    </source>
</evidence>
<evidence type="ECO:0000313" key="8">
    <source>
        <dbReference type="EMBL" id="AXN36900.1"/>
    </source>
</evidence>
<feature type="transmembrane region" description="Helical" evidence="4">
    <location>
        <begin position="768"/>
        <end position="789"/>
    </location>
</feature>
<dbReference type="PANTHER" id="PTHR36108:SF13">
    <property type="entry name" value="COLOSSIN-B-RELATED"/>
    <property type="match status" value="1"/>
</dbReference>
<keyword evidence="8" id="KW-0614">Plasmid</keyword>
<evidence type="ECO:0000256" key="2">
    <source>
        <dbReference type="ARBA" id="ARBA00022525"/>
    </source>
</evidence>
<feature type="domain" description="Thioester" evidence="6">
    <location>
        <begin position="80"/>
        <end position="176"/>
    </location>
</feature>
<dbReference type="Pfam" id="PF17802">
    <property type="entry name" value="SpaA"/>
    <property type="match status" value="5"/>
</dbReference>
<organism evidence="8 9">
    <name type="scientific">Latilactobacillus curvatus</name>
    <name type="common">Lactobacillus curvatus</name>
    <dbReference type="NCBI Taxonomy" id="28038"/>
    <lineage>
        <taxon>Bacteria</taxon>
        <taxon>Bacillati</taxon>
        <taxon>Bacillota</taxon>
        <taxon>Bacilli</taxon>
        <taxon>Lactobacillales</taxon>
        <taxon>Lactobacillaceae</taxon>
        <taxon>Latilactobacillus</taxon>
    </lineage>
</organism>
<keyword evidence="3 5" id="KW-0732">Signal</keyword>
<protein>
    <submittedName>
        <fullName evidence="8">Uncharacterized protein</fullName>
    </submittedName>
</protein>
<dbReference type="InterPro" id="IPR041033">
    <property type="entry name" value="SpaA_PFL_dom_1"/>
</dbReference>
<evidence type="ECO:0000256" key="3">
    <source>
        <dbReference type="ARBA" id="ARBA00022729"/>
    </source>
</evidence>
<sequence>MKFSFKKIKSKAAAILAIATMGVQLIAPVAVNAATPGSTDELTFHLTGVTSKGYIRVDRQNGSAPEYMISDQFADQFGRIAYCLDSEKPTPNGDTLPGVADGGDRFAKMFLNGFPTKSAAELGTANDEEAWYATQVVAWTLSGDWRWDQIVWSTPEQDPAAVQRVHNAAQQIYNAATDGTPIPQTSFDVQEISKEDKDGFHQFTYRVNSNKPGVAAIKLNQQIAGLQLVGSNGQPLANNTVNVNDTFTVKVPVTNGSGNASFDVNGSVTNFKSTIYGNGSETVQRAIAAFTADESPVAQNISFGWTRGQGRVNVTKIDVDTKAKLKDAEFTLTDQTGAKQVAKTDANGLAGFQILQGNTYDLVETKTPNGYHGGFEQKGITLANDGQTFDYTVSNKLNKGTISVHKFDQDNKVLAGAEFTLTDNSGKSVKAVTDKTGLATFTIEANKVYDLKETKNPAGYNGSFEKKGITLANDGQKFEYSVGNNLNKGTIKVHKVDQNKKPLKGAEFTLTDGKGGKTKALTDKDGYAQFSIKANQVYSLDETKIPAGYHGGFHKEGITVANDGQTFEYAVSNILNRGTVKVHKVDQDGKALKDAEFTLTDNNGKKLVATTDSKGYAAFNLEANKTYALDETKNPTGYNGTFHKEGITVAKDQQVFEYTAQNNLNKGKVQIAKVDENGKPVKGAEFTLTDNDGKKIVATTDEKGFANFDVVANKTYALDETKVPAGYSGSYHKDGISIKNDGDIVSIKAVNMKDKIQTLIKTGSKKPMAMTAIIAGAVLFISGLVLIFVDRKKKMNA</sequence>
<feature type="chain" id="PRO_5017175464" evidence="5">
    <location>
        <begin position="34"/>
        <end position="797"/>
    </location>
</feature>
<feature type="domain" description="SpaA-like prealbumin fold" evidence="7">
    <location>
        <begin position="578"/>
        <end position="662"/>
    </location>
</feature>
<dbReference type="Pfam" id="PF08341">
    <property type="entry name" value="TED"/>
    <property type="match status" value="1"/>
</dbReference>
<dbReference type="SUPFAM" id="SSF49478">
    <property type="entry name" value="Cna protein B-type domain"/>
    <property type="match status" value="3"/>
</dbReference>
<dbReference type="RefSeq" id="WP_116843854.1">
    <property type="nucleotide sequence ID" value="NZ_CP031005.1"/>
</dbReference>
<keyword evidence="2" id="KW-0964">Secreted</keyword>
<keyword evidence="4" id="KW-0472">Membrane</keyword>